<gene>
    <name evidence="4" type="ORF">FHR80_003663</name>
</gene>
<dbReference type="SUPFAM" id="SSF49879">
    <property type="entry name" value="SMAD/FHA domain"/>
    <property type="match status" value="1"/>
</dbReference>
<name>A0A7W4YDI1_9CELL</name>
<reference evidence="4 5" key="1">
    <citation type="submission" date="2020-08" db="EMBL/GenBank/DDBJ databases">
        <title>The Agave Microbiome: Exploring the role of microbial communities in plant adaptations to desert environments.</title>
        <authorList>
            <person name="Partida-Martinez L.P."/>
        </authorList>
    </citation>
    <scope>NUCLEOTIDE SEQUENCE [LARGE SCALE GENOMIC DNA]</scope>
    <source>
        <strain evidence="4 5">RAS26</strain>
    </source>
</reference>
<dbReference type="Gene3D" id="2.60.200.20">
    <property type="match status" value="1"/>
</dbReference>
<dbReference type="Proteomes" id="UP000518206">
    <property type="component" value="Unassembled WGS sequence"/>
</dbReference>
<sequence>MSAFTAVDPPRTDAPSAVPRAPVPAAVLFHGVVLAETRRTWALLVDAGVVVLALVVGLVVTPLLGLVLPVVAVLAVLAGLVRHGRTPGHVALRLRTVDARTGMPGSPLALLPARGVTADLARGRDPLRVIPSALTPGPRTALPRSADPWAAGSRRPATVVLLTDDGSVLQVTGPTIVGRSPVDPTGAHRLLGIPDLSRSISRSHALIEPHGAAVWVTDLGSANGTAVALPGEPLVRLAPNVRVEAPVGARIALGDRVVHLAEAQTAGLGTEGAR</sequence>
<evidence type="ECO:0000256" key="2">
    <source>
        <dbReference type="SAM" id="Phobius"/>
    </source>
</evidence>
<keyword evidence="2" id="KW-0812">Transmembrane</keyword>
<protein>
    <recommendedName>
        <fullName evidence="3">FHA domain-containing protein</fullName>
    </recommendedName>
</protein>
<reference evidence="4 5" key="2">
    <citation type="submission" date="2020-08" db="EMBL/GenBank/DDBJ databases">
        <authorList>
            <person name="Partida-Martinez L."/>
            <person name="Huntemann M."/>
            <person name="Clum A."/>
            <person name="Wang J."/>
            <person name="Palaniappan K."/>
            <person name="Ritter S."/>
            <person name="Chen I.-M."/>
            <person name="Stamatis D."/>
            <person name="Reddy T."/>
            <person name="O'Malley R."/>
            <person name="Daum C."/>
            <person name="Shapiro N."/>
            <person name="Ivanova N."/>
            <person name="Kyrpides N."/>
            <person name="Woyke T."/>
        </authorList>
    </citation>
    <scope>NUCLEOTIDE SEQUENCE [LARGE SCALE GENOMIC DNA]</scope>
    <source>
        <strain evidence="4 5">RAS26</strain>
    </source>
</reference>
<dbReference type="PROSITE" id="PS50006">
    <property type="entry name" value="FHA_DOMAIN"/>
    <property type="match status" value="1"/>
</dbReference>
<feature type="transmembrane region" description="Helical" evidence="2">
    <location>
        <begin position="41"/>
        <end position="60"/>
    </location>
</feature>
<dbReference type="InterPro" id="IPR000253">
    <property type="entry name" value="FHA_dom"/>
</dbReference>
<evidence type="ECO:0000313" key="4">
    <source>
        <dbReference type="EMBL" id="MBB2924727.1"/>
    </source>
</evidence>
<dbReference type="AlphaFoldDB" id="A0A7W4YDI1"/>
<evidence type="ECO:0000313" key="5">
    <source>
        <dbReference type="Proteomes" id="UP000518206"/>
    </source>
</evidence>
<proteinExistence type="predicted"/>
<keyword evidence="1" id="KW-0597">Phosphoprotein</keyword>
<accession>A0A7W4YDI1</accession>
<dbReference type="EMBL" id="JACHVX010000006">
    <property type="protein sequence ID" value="MBB2924727.1"/>
    <property type="molecule type" value="Genomic_DNA"/>
</dbReference>
<evidence type="ECO:0000259" key="3">
    <source>
        <dbReference type="PROSITE" id="PS50006"/>
    </source>
</evidence>
<organism evidence="4 5">
    <name type="scientific">Cellulomonas cellasea</name>
    <dbReference type="NCBI Taxonomy" id="43670"/>
    <lineage>
        <taxon>Bacteria</taxon>
        <taxon>Bacillati</taxon>
        <taxon>Actinomycetota</taxon>
        <taxon>Actinomycetes</taxon>
        <taxon>Micrococcales</taxon>
        <taxon>Cellulomonadaceae</taxon>
        <taxon>Cellulomonas</taxon>
    </lineage>
</organism>
<feature type="domain" description="FHA" evidence="3">
    <location>
        <begin position="175"/>
        <end position="227"/>
    </location>
</feature>
<evidence type="ECO:0000256" key="1">
    <source>
        <dbReference type="ARBA" id="ARBA00022553"/>
    </source>
</evidence>
<dbReference type="InterPro" id="IPR008984">
    <property type="entry name" value="SMAD_FHA_dom_sf"/>
</dbReference>
<comment type="caution">
    <text evidence="4">The sequence shown here is derived from an EMBL/GenBank/DDBJ whole genome shotgun (WGS) entry which is preliminary data.</text>
</comment>
<keyword evidence="2" id="KW-1133">Transmembrane helix</keyword>
<keyword evidence="2" id="KW-0472">Membrane</keyword>
<dbReference type="Pfam" id="PF00498">
    <property type="entry name" value="FHA"/>
    <property type="match status" value="1"/>
</dbReference>
<dbReference type="RefSeq" id="WP_183297512.1">
    <property type="nucleotide sequence ID" value="NZ_JACHVX010000006.1"/>
</dbReference>